<feature type="compositionally biased region" description="Basic and acidic residues" evidence="1">
    <location>
        <begin position="331"/>
        <end position="348"/>
    </location>
</feature>
<dbReference type="InterPro" id="IPR046704">
    <property type="entry name" value="DUF6777"/>
</dbReference>
<evidence type="ECO:0000256" key="1">
    <source>
        <dbReference type="SAM" id="MobiDB-lite"/>
    </source>
</evidence>
<evidence type="ECO:0000313" key="3">
    <source>
        <dbReference type="EMBL" id="MFC5140393.1"/>
    </source>
</evidence>
<feature type="compositionally biased region" description="Pro residues" evidence="1">
    <location>
        <begin position="15"/>
        <end position="28"/>
    </location>
</feature>
<evidence type="ECO:0000313" key="4">
    <source>
        <dbReference type="Proteomes" id="UP001596175"/>
    </source>
</evidence>
<feature type="compositionally biased region" description="Gly residues" evidence="1">
    <location>
        <begin position="468"/>
        <end position="482"/>
    </location>
</feature>
<reference evidence="4" key="1">
    <citation type="journal article" date="2019" name="Int. J. Syst. Evol. Microbiol.">
        <title>The Global Catalogue of Microorganisms (GCM) 10K type strain sequencing project: providing services to taxonomists for standard genome sequencing and annotation.</title>
        <authorList>
            <consortium name="The Broad Institute Genomics Platform"/>
            <consortium name="The Broad Institute Genome Sequencing Center for Infectious Disease"/>
            <person name="Wu L."/>
            <person name="Ma J."/>
        </authorList>
    </citation>
    <scope>NUCLEOTIDE SEQUENCE [LARGE SCALE GENOMIC DNA]</scope>
    <source>
        <strain evidence="4">XZYJ18</strain>
    </source>
</reference>
<dbReference type="RefSeq" id="WP_378022553.1">
    <property type="nucleotide sequence ID" value="NZ_JBHSKG010000010.1"/>
</dbReference>
<feature type="compositionally biased region" description="Pro residues" evidence="1">
    <location>
        <begin position="485"/>
        <end position="495"/>
    </location>
</feature>
<feature type="region of interest" description="Disordered" evidence="1">
    <location>
        <begin position="321"/>
        <end position="348"/>
    </location>
</feature>
<dbReference type="EMBL" id="JBHSKG010000010">
    <property type="protein sequence ID" value="MFC5140393.1"/>
    <property type="molecule type" value="Genomic_DNA"/>
</dbReference>
<accession>A0ABV9ZFR8</accession>
<feature type="compositionally biased region" description="Low complexity" evidence="1">
    <location>
        <begin position="280"/>
        <end position="293"/>
    </location>
</feature>
<feature type="region of interest" description="Disordered" evidence="1">
    <location>
        <begin position="228"/>
        <end position="300"/>
    </location>
</feature>
<feature type="region of interest" description="Disordered" evidence="1">
    <location>
        <begin position="1"/>
        <end position="31"/>
    </location>
</feature>
<name>A0ABV9ZFR8_9PSEU</name>
<feature type="compositionally biased region" description="Gly residues" evidence="1">
    <location>
        <begin position="528"/>
        <end position="540"/>
    </location>
</feature>
<sequence length="548" mass="54952">MPHILDAPTDRFAAVPPPTRPVPPPGSRPPRRFLRTLGAAAVALAVAGGVAGVLEGLGSAGPENRYQPVSYAGDNPFASPVGTDRPGVAPVAGAGGEQDGDTPEMYAADPAAPACDAGMLLAELQADPARAAVWAQVQRVTPDQVPAFVQGLSPVVLRTETAVVDHGYRDGRSVATPSVLAAGTAVFVNSYGQPVVKCFSGNPLTPGASTDPAVTRVRPAAAPIATYAFHDPASRGPLAQPGRPDTTGSGPVPIPVEPDAGSGGTPIPVEQDGGPGGTPGTPTTPTTPPLTGTFNWDGSVTLSDGRVQTVDGRILTLPPLPAGAVPLPDGGYREADGTYRNRDGSRREEVRLSEQGGALVVLAPDGTLLDAGGSPLGERELEGVTVVRGHDGFVTVITDNPRGDDTVVVYHPQGKPINIVTGTVTGGVIRDAAGQVRNPDGTVRRETTLPDGGTVLPDGTHVPAPSTGHGGGTPQHPQGGGTPTPTVPIDPPFEPRPTGGTTVPPIDPPVEPREDRGERDGGAASSSAGGGSGSTSGSGGTSAADGEG</sequence>
<keyword evidence="4" id="KW-1185">Reference proteome</keyword>
<comment type="caution">
    <text evidence="3">The sequence shown here is derived from an EMBL/GenBank/DDBJ whole genome shotgun (WGS) entry which is preliminary data.</text>
</comment>
<organism evidence="3 4">
    <name type="scientific">Actinomycetospora rhizophila</name>
    <dbReference type="NCBI Taxonomy" id="1416876"/>
    <lineage>
        <taxon>Bacteria</taxon>
        <taxon>Bacillati</taxon>
        <taxon>Actinomycetota</taxon>
        <taxon>Actinomycetes</taxon>
        <taxon>Pseudonocardiales</taxon>
        <taxon>Pseudonocardiaceae</taxon>
        <taxon>Actinomycetospora</taxon>
    </lineage>
</organism>
<feature type="region of interest" description="Disordered" evidence="1">
    <location>
        <begin position="434"/>
        <end position="548"/>
    </location>
</feature>
<feature type="compositionally biased region" description="Basic and acidic residues" evidence="1">
    <location>
        <begin position="510"/>
        <end position="521"/>
    </location>
</feature>
<dbReference type="Proteomes" id="UP001596175">
    <property type="component" value="Unassembled WGS sequence"/>
</dbReference>
<protein>
    <submittedName>
        <fullName evidence="3">DUF6777 domain-containing protein</fullName>
    </submittedName>
</protein>
<feature type="domain" description="DUF6777" evidence="2">
    <location>
        <begin position="99"/>
        <end position="212"/>
    </location>
</feature>
<evidence type="ECO:0000259" key="2">
    <source>
        <dbReference type="Pfam" id="PF20568"/>
    </source>
</evidence>
<proteinExistence type="predicted"/>
<gene>
    <name evidence="3" type="ORF">ACFPK1_19300</name>
</gene>
<dbReference type="Pfam" id="PF20568">
    <property type="entry name" value="DUF6777"/>
    <property type="match status" value="1"/>
</dbReference>